<feature type="domain" description="POTRA" evidence="9">
    <location>
        <begin position="31"/>
        <end position="101"/>
    </location>
</feature>
<protein>
    <submittedName>
        <fullName evidence="10">Cell division protein FtsQ</fullName>
    </submittedName>
</protein>
<evidence type="ECO:0000313" key="10">
    <source>
        <dbReference type="EMBL" id="ASY15833.1"/>
    </source>
</evidence>
<dbReference type="EMBL" id="CP016773">
    <property type="protein sequence ID" value="ASY15833.1"/>
    <property type="molecule type" value="Genomic_DNA"/>
</dbReference>
<dbReference type="Pfam" id="PF08478">
    <property type="entry name" value="POTRA_1"/>
    <property type="match status" value="1"/>
</dbReference>
<organism evidence="10 11">
    <name type="scientific">Candidatus Planktophila sulfonica</name>
    <dbReference type="NCBI Taxonomy" id="1884904"/>
    <lineage>
        <taxon>Bacteria</taxon>
        <taxon>Bacillati</taxon>
        <taxon>Actinomycetota</taxon>
        <taxon>Actinomycetes</taxon>
        <taxon>Candidatus Nanopelagicales</taxon>
        <taxon>Candidatus Nanopelagicaceae</taxon>
        <taxon>Candidatus Planktophila</taxon>
    </lineage>
</organism>
<keyword evidence="3" id="KW-0997">Cell inner membrane</keyword>
<reference evidence="10 11" key="1">
    <citation type="submission" date="2016-07" db="EMBL/GenBank/DDBJ databases">
        <title>High microdiversification within the ubiquitous acI lineage of Actinobacteria.</title>
        <authorList>
            <person name="Neuenschwander S.M."/>
            <person name="Salcher M."/>
            <person name="Ghai R."/>
            <person name="Pernthaler J."/>
        </authorList>
    </citation>
    <scope>NUCLEOTIDE SEQUENCE [LARGE SCALE GENOMIC DNA]</scope>
    <source>
        <strain evidence="10">MMS-IA-56</strain>
    </source>
</reference>
<dbReference type="PANTHER" id="PTHR35851:SF1">
    <property type="entry name" value="CELL DIVISION PROTEIN FTSQ"/>
    <property type="match status" value="1"/>
</dbReference>
<keyword evidence="11" id="KW-1185">Reference proteome</keyword>
<dbReference type="PANTHER" id="PTHR35851">
    <property type="entry name" value="CELL DIVISION PROTEIN FTSQ"/>
    <property type="match status" value="1"/>
</dbReference>
<evidence type="ECO:0000256" key="1">
    <source>
        <dbReference type="ARBA" id="ARBA00004370"/>
    </source>
</evidence>
<dbReference type="Pfam" id="PF03799">
    <property type="entry name" value="FtsQ_DivIB_C"/>
    <property type="match status" value="1"/>
</dbReference>
<proteinExistence type="predicted"/>
<dbReference type="KEGG" id="psuf:A1sIA56_02725"/>
<evidence type="ECO:0000256" key="3">
    <source>
        <dbReference type="ARBA" id="ARBA00022519"/>
    </source>
</evidence>
<keyword evidence="8" id="KW-0131">Cell cycle</keyword>
<dbReference type="Gene3D" id="3.10.20.310">
    <property type="entry name" value="membrane protein fhac"/>
    <property type="match status" value="1"/>
</dbReference>
<dbReference type="RefSeq" id="WP_095673427.1">
    <property type="nucleotide sequence ID" value="NZ_CP016773.1"/>
</dbReference>
<accession>A0A249KGA4</accession>
<evidence type="ECO:0000256" key="6">
    <source>
        <dbReference type="ARBA" id="ARBA00022989"/>
    </source>
</evidence>
<evidence type="ECO:0000256" key="7">
    <source>
        <dbReference type="ARBA" id="ARBA00023136"/>
    </source>
</evidence>
<dbReference type="PROSITE" id="PS51779">
    <property type="entry name" value="POTRA"/>
    <property type="match status" value="1"/>
</dbReference>
<evidence type="ECO:0000259" key="9">
    <source>
        <dbReference type="PROSITE" id="PS51779"/>
    </source>
</evidence>
<dbReference type="Proteomes" id="UP000217215">
    <property type="component" value="Chromosome"/>
</dbReference>
<dbReference type="InterPro" id="IPR034746">
    <property type="entry name" value="POTRA"/>
</dbReference>
<evidence type="ECO:0000256" key="5">
    <source>
        <dbReference type="ARBA" id="ARBA00022692"/>
    </source>
</evidence>
<gene>
    <name evidence="10" type="ORF">A1sIA56_02725</name>
</gene>
<keyword evidence="4 10" id="KW-0132">Cell division</keyword>
<keyword evidence="6" id="KW-1133">Transmembrane helix</keyword>
<sequence length="223" mass="24090">MRKVSKIPLVAVIAAALFGGLIYLLAWSSIFTVSSITVTGSPTPESQSAITQISAITSGEKLARVEPQAIEKRLLHLKWIESAHVSRNWLDGAVEIVVTPRTPTAIFNGSTIDASGTIFTLPGFTTADLPRVSAKTPALGLAAIKVFQDLPREFQRSVVSLTARNSSNFALFVDVDGRNVQILWGAHEETALKIEVISALLTLEENKKIRRIDVSAPHAPIVK</sequence>
<keyword evidence="5" id="KW-0812">Transmembrane</keyword>
<keyword evidence="2" id="KW-1003">Cell membrane</keyword>
<name>A0A249KGA4_9ACTN</name>
<dbReference type="InterPro" id="IPR013685">
    <property type="entry name" value="POTRA_FtsQ_type"/>
</dbReference>
<evidence type="ECO:0000256" key="2">
    <source>
        <dbReference type="ARBA" id="ARBA00022475"/>
    </source>
</evidence>
<dbReference type="AlphaFoldDB" id="A0A249KGA4"/>
<dbReference type="InterPro" id="IPR026579">
    <property type="entry name" value="FtsQ"/>
</dbReference>
<dbReference type="GO" id="GO:0090529">
    <property type="term" value="P:cell septum assembly"/>
    <property type="evidence" value="ECO:0007669"/>
    <property type="project" value="InterPro"/>
</dbReference>
<evidence type="ECO:0000313" key="11">
    <source>
        <dbReference type="Proteomes" id="UP000217215"/>
    </source>
</evidence>
<dbReference type="GO" id="GO:0016020">
    <property type="term" value="C:membrane"/>
    <property type="evidence" value="ECO:0007669"/>
    <property type="project" value="UniProtKB-SubCell"/>
</dbReference>
<comment type="subcellular location">
    <subcellularLocation>
        <location evidence="1">Membrane</location>
    </subcellularLocation>
</comment>
<evidence type="ECO:0000256" key="8">
    <source>
        <dbReference type="ARBA" id="ARBA00023306"/>
    </source>
</evidence>
<dbReference type="OrthoDB" id="4793367at2"/>
<evidence type="ECO:0000256" key="4">
    <source>
        <dbReference type="ARBA" id="ARBA00022618"/>
    </source>
</evidence>
<dbReference type="InterPro" id="IPR005548">
    <property type="entry name" value="Cell_div_FtsQ/DivIB_C"/>
</dbReference>
<keyword evidence="7" id="KW-0472">Membrane</keyword>